<evidence type="ECO:0000313" key="2">
    <source>
        <dbReference type="EMBL" id="KGK37036.1"/>
    </source>
</evidence>
<protein>
    <recommendedName>
        <fullName evidence="4">Ubiquitin-like domain-containing protein</fullName>
    </recommendedName>
</protein>
<reference evidence="3" key="1">
    <citation type="journal article" date="2014" name="Microb. Cell Fact.">
        <title>Exploiting Issatchenkia orientalis SD108 for succinic acid production.</title>
        <authorList>
            <person name="Xiao H."/>
            <person name="Shao Z."/>
            <person name="Jiang Y."/>
            <person name="Dole S."/>
            <person name="Zhao H."/>
        </authorList>
    </citation>
    <scope>NUCLEOTIDE SEQUENCE [LARGE SCALE GENOMIC DNA]</scope>
    <source>
        <strain evidence="3">SD108</strain>
    </source>
</reference>
<dbReference type="eggNOG" id="ENOG502SXTV">
    <property type="taxonomic scope" value="Eukaryota"/>
</dbReference>
<accession>A0A099NYV1</accession>
<dbReference type="EMBL" id="JQFK01000045">
    <property type="protein sequence ID" value="KGK37036.1"/>
    <property type="molecule type" value="Genomic_DNA"/>
</dbReference>
<dbReference type="AlphaFoldDB" id="A0A099NYV1"/>
<dbReference type="Proteomes" id="UP000029867">
    <property type="component" value="Unassembled WGS sequence"/>
</dbReference>
<comment type="caution">
    <text evidence="2">The sequence shown here is derived from an EMBL/GenBank/DDBJ whole genome shotgun (WGS) entry which is preliminary data.</text>
</comment>
<sequence>MPPKKSNEKPLILKAKRQSTTYMLDVSLKNTISQLKEKLVNMINTTGGLYVNNLPHKLDTDALHIPDNDIEIPQIGLKNSSDSENEEVKSRSVDDNGSVATRISGDSPVQITTEDITLAIFDDQNDIYHSKIRNLELDESAKIAELNLHDFMCLAFKFKDEEFKIFQTVYE</sequence>
<proteinExistence type="predicted"/>
<gene>
    <name evidence="2" type="ORF">JL09_g3792</name>
</gene>
<name>A0A099NYV1_PICKU</name>
<feature type="region of interest" description="Disordered" evidence="1">
    <location>
        <begin position="74"/>
        <end position="104"/>
    </location>
</feature>
<dbReference type="VEuPathDB" id="FungiDB:C5L36_0E01870"/>
<organism evidence="2 3">
    <name type="scientific">Pichia kudriavzevii</name>
    <name type="common">Yeast</name>
    <name type="synonym">Issatchenkia orientalis</name>
    <dbReference type="NCBI Taxonomy" id="4909"/>
    <lineage>
        <taxon>Eukaryota</taxon>
        <taxon>Fungi</taxon>
        <taxon>Dikarya</taxon>
        <taxon>Ascomycota</taxon>
        <taxon>Saccharomycotina</taxon>
        <taxon>Pichiomycetes</taxon>
        <taxon>Pichiales</taxon>
        <taxon>Pichiaceae</taxon>
        <taxon>Pichia</taxon>
    </lineage>
</organism>
<evidence type="ECO:0000313" key="3">
    <source>
        <dbReference type="Proteomes" id="UP000029867"/>
    </source>
</evidence>
<dbReference type="HOGENOM" id="CLU_1563089_0_0_1"/>
<evidence type="ECO:0008006" key="4">
    <source>
        <dbReference type="Google" id="ProtNLM"/>
    </source>
</evidence>
<evidence type="ECO:0000256" key="1">
    <source>
        <dbReference type="SAM" id="MobiDB-lite"/>
    </source>
</evidence>